<dbReference type="GO" id="GO:0000139">
    <property type="term" value="C:Golgi membrane"/>
    <property type="evidence" value="ECO:0007669"/>
    <property type="project" value="TreeGrafter"/>
</dbReference>
<dbReference type="GO" id="GO:0006906">
    <property type="term" value="P:vesicle fusion"/>
    <property type="evidence" value="ECO:0007669"/>
    <property type="project" value="TreeGrafter"/>
</dbReference>
<dbReference type="Pfam" id="PF05739">
    <property type="entry name" value="SNARE"/>
    <property type="match status" value="1"/>
</dbReference>
<keyword evidence="6" id="KW-0175">Coiled coil</keyword>
<evidence type="ECO:0000313" key="11">
    <source>
        <dbReference type="Proteomes" id="UP000019149"/>
    </source>
</evidence>
<keyword evidence="11" id="KW-1185">Reference proteome</keyword>
<evidence type="ECO:0000259" key="9">
    <source>
        <dbReference type="PROSITE" id="PS50192"/>
    </source>
</evidence>
<dbReference type="CTD" id="36342019"/>
<evidence type="ECO:0000256" key="8">
    <source>
        <dbReference type="SAM" id="Phobius"/>
    </source>
</evidence>
<feature type="domain" description="T-SNARE coiled-coil homology" evidence="9">
    <location>
        <begin position="298"/>
        <end position="360"/>
    </location>
</feature>
<name>W6UCB5_ECHGR</name>
<organism evidence="10 11">
    <name type="scientific">Echinococcus granulosus</name>
    <name type="common">Hydatid tapeworm</name>
    <dbReference type="NCBI Taxonomy" id="6210"/>
    <lineage>
        <taxon>Eukaryota</taxon>
        <taxon>Metazoa</taxon>
        <taxon>Spiralia</taxon>
        <taxon>Lophotrochozoa</taxon>
        <taxon>Platyhelminthes</taxon>
        <taxon>Cestoda</taxon>
        <taxon>Eucestoda</taxon>
        <taxon>Cyclophyllidea</taxon>
        <taxon>Taeniidae</taxon>
        <taxon>Echinococcus</taxon>
        <taxon>Echinococcus granulosus group</taxon>
    </lineage>
</organism>
<dbReference type="InterPro" id="IPR010989">
    <property type="entry name" value="SNARE"/>
</dbReference>
<dbReference type="RefSeq" id="XP_024350076.1">
    <property type="nucleotide sequence ID" value="XM_024495553.1"/>
</dbReference>
<reference evidence="10 11" key="1">
    <citation type="journal article" date="2013" name="Nat. Genet.">
        <title>The genome of the hydatid tapeworm Echinococcus granulosus.</title>
        <authorList>
            <person name="Zheng H."/>
            <person name="Zhang W."/>
            <person name="Zhang L."/>
            <person name="Zhang Z."/>
            <person name="Li J."/>
            <person name="Lu G."/>
            <person name="Zhu Y."/>
            <person name="Wang Y."/>
            <person name="Huang Y."/>
            <person name="Liu J."/>
            <person name="Kang H."/>
            <person name="Chen J."/>
            <person name="Wang L."/>
            <person name="Chen A."/>
            <person name="Yu S."/>
            <person name="Gao Z."/>
            <person name="Jin L."/>
            <person name="Gu W."/>
            <person name="Wang Z."/>
            <person name="Zhao L."/>
            <person name="Shi B."/>
            <person name="Wen H."/>
            <person name="Lin R."/>
            <person name="Jones M.K."/>
            <person name="Brejova B."/>
            <person name="Vinar T."/>
            <person name="Zhao G."/>
            <person name="McManus D.P."/>
            <person name="Chen Z."/>
            <person name="Zhou Y."/>
            <person name="Wang S."/>
        </authorList>
    </citation>
    <scope>NUCLEOTIDE SEQUENCE [LARGE SCALE GENOMIC DNA]</scope>
</reference>
<comment type="caution">
    <text evidence="10">The sequence shown here is derived from an EMBL/GenBank/DDBJ whole genome shotgun (WGS) entry which is preliminary data.</text>
</comment>
<evidence type="ECO:0000313" key="10">
    <source>
        <dbReference type="EMBL" id="EUB58880.1"/>
    </source>
</evidence>
<dbReference type="GO" id="GO:0006888">
    <property type="term" value="P:endoplasmic reticulum to Golgi vesicle-mediated transport"/>
    <property type="evidence" value="ECO:0007669"/>
    <property type="project" value="TreeGrafter"/>
</dbReference>
<keyword evidence="5 8" id="KW-1133">Transmembrane helix</keyword>
<keyword evidence="3" id="KW-0813">Transport</keyword>
<sequence length="390" mass="43124">MVLLGAGTKHKWPKRNNNHFKKCALFNALHSFGAVSLPHFEMNFGADRTADFIQLVNTLRTATSNGHIRTGDSVPSKAPQYRALSGIAAASIKSRSSQFARMAALISSDLAVTCGRLESLSTLARQRTLFDDHSAEVQHLTLLIREDIANLNHRIADLSTLSKSSASSSQQQSSRHATSVLMNLQSRLAGMSERFKRVLEQRSKTLRDQTMRKSAFSSHQQGLITTGGVVNQGFEPEAVDSSSPSVASSIPTAAVTPSILLQDEQRARQASGVGVSSSSLLADPIQQQQMTLYRDQTDAYLAARHDTVRTIEHTIVELGEIFQQLATMVHEQEERVERIDANVEESLAAVESGHAELLRYLRSVSSNRWLMFKVFGVLLFFFVFFVVFFV</sequence>
<dbReference type="OrthoDB" id="421009at2759"/>
<dbReference type="PANTHER" id="PTHR19957:SF3">
    <property type="entry name" value="SYNTAXIN-5"/>
    <property type="match status" value="1"/>
</dbReference>
<evidence type="ECO:0000256" key="2">
    <source>
        <dbReference type="ARBA" id="ARBA00009063"/>
    </source>
</evidence>
<dbReference type="GO" id="GO:0048278">
    <property type="term" value="P:vesicle docking"/>
    <property type="evidence" value="ECO:0007669"/>
    <property type="project" value="TreeGrafter"/>
</dbReference>
<protein>
    <submittedName>
        <fullName evidence="10">Syntaxin-5</fullName>
    </submittedName>
</protein>
<dbReference type="GO" id="GO:0000149">
    <property type="term" value="F:SNARE binding"/>
    <property type="evidence" value="ECO:0007669"/>
    <property type="project" value="TreeGrafter"/>
</dbReference>
<dbReference type="AlphaFoldDB" id="W6UCB5"/>
<dbReference type="Proteomes" id="UP000019149">
    <property type="component" value="Unassembled WGS sequence"/>
</dbReference>
<dbReference type="InterPro" id="IPR045242">
    <property type="entry name" value="Syntaxin"/>
</dbReference>
<dbReference type="InterPro" id="IPR000727">
    <property type="entry name" value="T_SNARE_dom"/>
</dbReference>
<evidence type="ECO:0000256" key="4">
    <source>
        <dbReference type="ARBA" id="ARBA00022692"/>
    </source>
</evidence>
<gene>
    <name evidence="10" type="ORF">EGR_06304</name>
</gene>
<accession>W6UCB5</accession>
<comment type="similarity">
    <text evidence="2">Belongs to the syntaxin family.</text>
</comment>
<evidence type="ECO:0000256" key="6">
    <source>
        <dbReference type="ARBA" id="ARBA00023054"/>
    </source>
</evidence>
<dbReference type="STRING" id="6210.W6UCB5"/>
<proteinExistence type="inferred from homology"/>
<keyword evidence="4 8" id="KW-0812">Transmembrane</keyword>
<dbReference type="PANTHER" id="PTHR19957">
    <property type="entry name" value="SYNTAXIN"/>
    <property type="match status" value="1"/>
</dbReference>
<dbReference type="GO" id="GO:0005484">
    <property type="term" value="F:SNAP receptor activity"/>
    <property type="evidence" value="ECO:0007669"/>
    <property type="project" value="InterPro"/>
</dbReference>
<dbReference type="PROSITE" id="PS00914">
    <property type="entry name" value="SYNTAXIN"/>
    <property type="match status" value="1"/>
</dbReference>
<dbReference type="OMA" id="EANHQTI"/>
<dbReference type="InterPro" id="IPR006012">
    <property type="entry name" value="Syntaxin/epimorphin_CS"/>
</dbReference>
<evidence type="ECO:0000256" key="7">
    <source>
        <dbReference type="ARBA" id="ARBA00023136"/>
    </source>
</evidence>
<feature type="transmembrane region" description="Helical" evidence="8">
    <location>
        <begin position="369"/>
        <end position="389"/>
    </location>
</feature>
<dbReference type="SMART" id="SM00397">
    <property type="entry name" value="t_SNARE"/>
    <property type="match status" value="1"/>
</dbReference>
<dbReference type="GO" id="GO:0006886">
    <property type="term" value="P:intracellular protein transport"/>
    <property type="evidence" value="ECO:0007669"/>
    <property type="project" value="InterPro"/>
</dbReference>
<keyword evidence="7 8" id="KW-0472">Membrane</keyword>
<dbReference type="GeneID" id="36342019"/>
<comment type="subcellular location">
    <subcellularLocation>
        <location evidence="1">Membrane</location>
        <topology evidence="1">Single-pass type IV membrane protein</topology>
    </subcellularLocation>
</comment>
<dbReference type="KEGG" id="egl:EGR_06304"/>
<evidence type="ECO:0000256" key="5">
    <source>
        <dbReference type="ARBA" id="ARBA00022989"/>
    </source>
</evidence>
<dbReference type="GO" id="GO:0031201">
    <property type="term" value="C:SNARE complex"/>
    <property type="evidence" value="ECO:0007669"/>
    <property type="project" value="TreeGrafter"/>
</dbReference>
<dbReference type="SUPFAM" id="SSF47661">
    <property type="entry name" value="t-snare proteins"/>
    <property type="match status" value="1"/>
</dbReference>
<evidence type="ECO:0000256" key="3">
    <source>
        <dbReference type="ARBA" id="ARBA00022448"/>
    </source>
</evidence>
<dbReference type="Gene3D" id="1.20.58.70">
    <property type="match status" value="1"/>
</dbReference>
<dbReference type="CDD" id="cd15844">
    <property type="entry name" value="SNARE_syntaxin5"/>
    <property type="match status" value="1"/>
</dbReference>
<evidence type="ECO:0000256" key="1">
    <source>
        <dbReference type="ARBA" id="ARBA00004211"/>
    </source>
</evidence>
<dbReference type="EMBL" id="APAU02000054">
    <property type="protein sequence ID" value="EUB58880.1"/>
    <property type="molecule type" value="Genomic_DNA"/>
</dbReference>
<dbReference type="PROSITE" id="PS50192">
    <property type="entry name" value="T_SNARE"/>
    <property type="match status" value="1"/>
</dbReference>